<dbReference type="Gene3D" id="3.40.50.2000">
    <property type="entry name" value="Glycogen Phosphorylase B"/>
    <property type="match status" value="2"/>
</dbReference>
<dbReference type="EMBL" id="LR721776">
    <property type="protein sequence ID" value="VVV65929.1"/>
    <property type="molecule type" value="Genomic_DNA"/>
</dbReference>
<dbReference type="GO" id="GO:0035251">
    <property type="term" value="F:UDP-glucosyltransferase activity"/>
    <property type="evidence" value="ECO:0007669"/>
    <property type="project" value="InterPro"/>
</dbReference>
<dbReference type="Pfam" id="PF00201">
    <property type="entry name" value="UDPGT"/>
    <property type="match status" value="1"/>
</dbReference>
<dbReference type="InterPro" id="IPR002213">
    <property type="entry name" value="UDP_glucos_trans"/>
</dbReference>
<dbReference type="InterPro" id="IPR050481">
    <property type="entry name" value="UDP-glycosyltransf_plant"/>
</dbReference>
<evidence type="ECO:0000313" key="3">
    <source>
        <dbReference type="EMBL" id="VVV65929.1"/>
    </source>
</evidence>
<evidence type="ECO:0000256" key="2">
    <source>
        <dbReference type="ARBA" id="ARBA00022679"/>
    </source>
</evidence>
<reference evidence="3" key="1">
    <citation type="submission" date="2019-09" db="EMBL/GenBank/DDBJ databases">
        <authorList>
            <person name="Zhang L."/>
        </authorList>
    </citation>
    <scope>NUCLEOTIDE SEQUENCE</scope>
</reference>
<proteinExistence type="inferred from homology"/>
<gene>
    <name evidence="3" type="ORF">NYM_LOCUS6641</name>
</gene>
<dbReference type="Gramene" id="NC11G0121470.1">
    <property type="protein sequence ID" value="NC11G0121470.1:cds"/>
    <property type="gene ID" value="NC11G0121470"/>
</dbReference>
<dbReference type="PANTHER" id="PTHR48048">
    <property type="entry name" value="GLYCOSYLTRANSFERASE"/>
    <property type="match status" value="1"/>
</dbReference>
<evidence type="ECO:0008006" key="4">
    <source>
        <dbReference type="Google" id="ProtNLM"/>
    </source>
</evidence>
<dbReference type="FunFam" id="3.40.50.2000:FF:000056">
    <property type="entry name" value="Glycosyltransferase"/>
    <property type="match status" value="1"/>
</dbReference>
<sequence>MGVTIVMFPGPLQSHLIAMIRLSNRLLRSHADLNITILLISDAATRPLTPRLSFIELPCVEPLTGGQMNLAETLSSNVDRLKPMVADALASILNTNVAVPAFVVDIFGTTMIDVAADLGVPAYILITSATGLGLVLHLPVLDQKYKEDEWKVQMKGIDVAGLHMVPPLDIISVLGKKQSPAYTWFLNSSRQYTKAQGIIVDTFSDLETKAVEGLVQGAYLPAGQTMPSIYPVGPLLGLDGRQAQFADHPCIKWLDAQPNLSVVFLCLGSVGTFSTEQAREIALGLELSGHRFLWSVRFQSGSKETDLQAALPDGFLERTKNLGMVWTESTPQISILAHPAVGGFVTHCGWNSVMETIWFGVPMVGWPLYAEQRLNAFVLAKELGILCGRLKKEEDDDEALVEAKVVGEAVRKLMEEEEGRRAREKTLRMKELARKAVEEGGSSYANLALLVNQWTCASNSQS</sequence>
<organism evidence="3">
    <name type="scientific">Nymphaea colorata</name>
    <name type="common">pocket water lily</name>
    <dbReference type="NCBI Taxonomy" id="210225"/>
    <lineage>
        <taxon>Eukaryota</taxon>
        <taxon>Viridiplantae</taxon>
        <taxon>Streptophyta</taxon>
        <taxon>Embryophyta</taxon>
        <taxon>Tracheophyta</taxon>
        <taxon>Spermatophyta</taxon>
        <taxon>Magnoliopsida</taxon>
        <taxon>Nymphaeales</taxon>
        <taxon>Nymphaeaceae</taxon>
        <taxon>Nymphaea</taxon>
    </lineage>
</organism>
<evidence type="ECO:0000256" key="1">
    <source>
        <dbReference type="ARBA" id="ARBA00009995"/>
    </source>
</evidence>
<dbReference type="SUPFAM" id="SSF53756">
    <property type="entry name" value="UDP-Glycosyltransferase/glycogen phosphorylase"/>
    <property type="match status" value="1"/>
</dbReference>
<comment type="similarity">
    <text evidence="1">Belongs to the UDP-glycosyltransferase family.</text>
</comment>
<name>A0A5K0XKK1_9MAGN</name>
<dbReference type="CDD" id="cd03784">
    <property type="entry name" value="GT1_Gtf-like"/>
    <property type="match status" value="1"/>
</dbReference>
<protein>
    <recommendedName>
        <fullName evidence="4">Glycosyltransferase</fullName>
    </recommendedName>
</protein>
<dbReference type="AlphaFoldDB" id="A0A5K0XKK1"/>
<accession>A0A5K0XKK1</accession>
<keyword evidence="2" id="KW-0808">Transferase</keyword>